<evidence type="ECO:0000256" key="1">
    <source>
        <dbReference type="ARBA" id="ARBA00022801"/>
    </source>
</evidence>
<gene>
    <name evidence="3" type="ORF">EQG63_05980</name>
</gene>
<dbReference type="GO" id="GO:0016787">
    <property type="term" value="F:hydrolase activity"/>
    <property type="evidence" value="ECO:0007669"/>
    <property type="project" value="UniProtKB-KW"/>
</dbReference>
<keyword evidence="1 3" id="KW-0378">Hydrolase</keyword>
<protein>
    <submittedName>
        <fullName evidence="3">NUDIX hydrolase</fullName>
    </submittedName>
</protein>
<dbReference type="Proteomes" id="UP000290283">
    <property type="component" value="Unassembled WGS sequence"/>
</dbReference>
<dbReference type="SUPFAM" id="SSF55811">
    <property type="entry name" value="Nudix"/>
    <property type="match status" value="1"/>
</dbReference>
<dbReference type="EMBL" id="SBKO01000002">
    <property type="protein sequence ID" value="RXR18990.1"/>
    <property type="molecule type" value="Genomic_DNA"/>
</dbReference>
<dbReference type="PANTHER" id="PTHR43736">
    <property type="entry name" value="ADP-RIBOSE PYROPHOSPHATASE"/>
    <property type="match status" value="1"/>
</dbReference>
<dbReference type="RefSeq" id="WP_129435448.1">
    <property type="nucleotide sequence ID" value="NZ_SBKO01000002.1"/>
</dbReference>
<dbReference type="PANTHER" id="PTHR43736:SF5">
    <property type="entry name" value="NUDIX HYDROLASE DOMAIN-CONTAINING PROTEIN"/>
    <property type="match status" value="1"/>
</dbReference>
<dbReference type="PROSITE" id="PS00893">
    <property type="entry name" value="NUDIX_BOX"/>
    <property type="match status" value="1"/>
</dbReference>
<evidence type="ECO:0000259" key="2">
    <source>
        <dbReference type="PROSITE" id="PS51462"/>
    </source>
</evidence>
<reference evidence="4" key="1">
    <citation type="submission" date="2019-01" db="EMBL/GenBank/DDBJ databases">
        <title>Cytophagaceae bacterium strain CAR-16.</title>
        <authorList>
            <person name="Chen W.-M."/>
        </authorList>
    </citation>
    <scope>NUCLEOTIDE SEQUENCE [LARGE SCALE GENOMIC DNA]</scope>
    <source>
        <strain evidence="4">LLJ-11</strain>
    </source>
</reference>
<dbReference type="InterPro" id="IPR000086">
    <property type="entry name" value="NUDIX_hydrolase_dom"/>
</dbReference>
<dbReference type="AlphaFoldDB" id="A0A4Q1K1Y8"/>
<dbReference type="Gene3D" id="3.90.79.10">
    <property type="entry name" value="Nucleoside Triphosphate Pyrophosphohydrolase"/>
    <property type="match status" value="1"/>
</dbReference>
<dbReference type="Pfam" id="PF00293">
    <property type="entry name" value="NUDIX"/>
    <property type="match status" value="1"/>
</dbReference>
<proteinExistence type="predicted"/>
<accession>A0A4Q1K1Y8</accession>
<name>A0A4Q1K1Y8_9FLAO</name>
<evidence type="ECO:0000313" key="4">
    <source>
        <dbReference type="Proteomes" id="UP000290283"/>
    </source>
</evidence>
<sequence>MYTSKIFVTVDIILVKKDTLLLIKRLKDPYKDCWALPGGFVDENEDLLDAAKRELREETNVSIENLEQIGAFGKPFRDPRNHTVSVAYFGRVGEDTIAIAADDAKEAQWFPINNLPELAFDHKEIIEEALNKQKL</sequence>
<dbReference type="InterPro" id="IPR015797">
    <property type="entry name" value="NUDIX_hydrolase-like_dom_sf"/>
</dbReference>
<dbReference type="CDD" id="cd18873">
    <property type="entry name" value="NUDIX_NadM_like"/>
    <property type="match status" value="1"/>
</dbReference>
<comment type="caution">
    <text evidence="3">The sequence shown here is derived from an EMBL/GenBank/DDBJ whole genome shotgun (WGS) entry which is preliminary data.</text>
</comment>
<evidence type="ECO:0000313" key="3">
    <source>
        <dbReference type="EMBL" id="RXR18990.1"/>
    </source>
</evidence>
<organism evidence="3 4">
    <name type="scientific">Flavobacterium amnicola</name>
    <dbReference type="NCBI Taxonomy" id="2506422"/>
    <lineage>
        <taxon>Bacteria</taxon>
        <taxon>Pseudomonadati</taxon>
        <taxon>Bacteroidota</taxon>
        <taxon>Flavobacteriia</taxon>
        <taxon>Flavobacteriales</taxon>
        <taxon>Flavobacteriaceae</taxon>
        <taxon>Flavobacterium</taxon>
    </lineage>
</organism>
<feature type="domain" description="Nudix hydrolase" evidence="2">
    <location>
        <begin position="5"/>
        <end position="134"/>
    </location>
</feature>
<dbReference type="InterPro" id="IPR020084">
    <property type="entry name" value="NUDIX_hydrolase_CS"/>
</dbReference>
<dbReference type="PROSITE" id="PS51462">
    <property type="entry name" value="NUDIX"/>
    <property type="match status" value="1"/>
</dbReference>
<dbReference type="OrthoDB" id="9786141at2"/>
<keyword evidence="4" id="KW-1185">Reference proteome</keyword>